<feature type="transmembrane region" description="Helical" evidence="1">
    <location>
        <begin position="31"/>
        <end position="54"/>
    </location>
</feature>
<dbReference type="KEGG" id="aprs:BI364_06280"/>
<accession>A0A1D8IMB9</accession>
<name>A0A1D8IMB9_9GAMM</name>
<proteinExistence type="predicted"/>
<dbReference type="EMBL" id="CP017415">
    <property type="protein sequence ID" value="AOU97617.1"/>
    <property type="molecule type" value="Genomic_DNA"/>
</dbReference>
<evidence type="ECO:0000256" key="1">
    <source>
        <dbReference type="SAM" id="Phobius"/>
    </source>
</evidence>
<feature type="transmembrane region" description="Helical" evidence="1">
    <location>
        <begin position="74"/>
        <end position="96"/>
    </location>
</feature>
<reference evidence="3" key="1">
    <citation type="submission" date="2016-09" db="EMBL/GenBank/DDBJ databases">
        <title>Acidihalobacter prosperus F5.</title>
        <authorList>
            <person name="Khaleque H.N."/>
            <person name="Ramsay J.P."/>
            <person name="Kaksonen A.H."/>
            <person name="Boxall N.J."/>
            <person name="Watkin E.L.J."/>
        </authorList>
    </citation>
    <scope>NUCLEOTIDE SEQUENCE [LARGE SCALE GENOMIC DNA]</scope>
    <source>
        <strain evidence="3">F5</strain>
    </source>
</reference>
<dbReference type="NCBIfam" id="NF037976">
    <property type="entry name" value="gtrA_1"/>
    <property type="match status" value="1"/>
</dbReference>
<dbReference type="GO" id="GO:0000271">
    <property type="term" value="P:polysaccharide biosynthetic process"/>
    <property type="evidence" value="ECO:0007669"/>
    <property type="project" value="InterPro"/>
</dbReference>
<dbReference type="Proteomes" id="UP000095401">
    <property type="component" value="Chromosome"/>
</dbReference>
<keyword evidence="1" id="KW-1133">Transmembrane helix</keyword>
<feature type="transmembrane region" description="Helical" evidence="1">
    <location>
        <begin position="102"/>
        <end position="119"/>
    </location>
</feature>
<dbReference type="AlphaFoldDB" id="A0A1D8IMB9"/>
<dbReference type="RefSeq" id="WP_070078002.1">
    <property type="nucleotide sequence ID" value="NZ_CP017415.1"/>
</dbReference>
<keyword evidence="3" id="KW-1185">Reference proteome</keyword>
<keyword evidence="1" id="KW-0812">Transmembrane</keyword>
<organism evidence="2 3">
    <name type="scientific">Acidihalobacter yilgarnensis</name>
    <dbReference type="NCBI Taxonomy" id="2819280"/>
    <lineage>
        <taxon>Bacteria</taxon>
        <taxon>Pseudomonadati</taxon>
        <taxon>Pseudomonadota</taxon>
        <taxon>Gammaproteobacteria</taxon>
        <taxon>Chromatiales</taxon>
        <taxon>Ectothiorhodospiraceae</taxon>
        <taxon>Acidihalobacter</taxon>
    </lineage>
</organism>
<gene>
    <name evidence="2" type="ORF">BI364_06280</name>
</gene>
<evidence type="ECO:0000313" key="3">
    <source>
        <dbReference type="Proteomes" id="UP000095401"/>
    </source>
</evidence>
<dbReference type="GO" id="GO:0016020">
    <property type="term" value="C:membrane"/>
    <property type="evidence" value="ECO:0007669"/>
    <property type="project" value="UniProtKB-SubCell"/>
</dbReference>
<protein>
    <submittedName>
        <fullName evidence="2">Uncharacterized protein</fullName>
    </submittedName>
</protein>
<sequence>MSLALRYSLFAALATLANLLTQDVTLLLFEHQVYALYVAMATGTLVGLYAKYVLDKRYIFAYRTRDAAHDVRTFMLYATTGAFTTLIFWACELGFYHAFGTHAWRTAGAVIGLSIGYWLKYRLDRRFAFATAADTATG</sequence>
<evidence type="ECO:0000313" key="2">
    <source>
        <dbReference type="EMBL" id="AOU97617.1"/>
    </source>
</evidence>
<keyword evidence="1" id="KW-0472">Membrane</keyword>